<evidence type="ECO:0000259" key="5">
    <source>
        <dbReference type="Pfam" id="PF00155"/>
    </source>
</evidence>
<sequence length="424" mass="47799">MSTLSERRSRLAARALRTTEPAISWLLKKPLENPAIISLAAGLVDQQTLPAQPMREIFAQLFADEDAAKRALQYGTTEGEAHLRQLLAQRLAKGGMTGAIDPEHIVLTNGSQQLLLLVTDVLVDPGDIVLVEDPTYFVYMGVLESAGARTLGVATDDEGIIPEALEERLREIAARGELERLKLLYVMTYYQNPKGTSHSWQRRQQIYELIERYSSDDHYIYILEDAAYHGLHFEDSDVPFMKSLDEANERVILAMTFSKAFAPGLRLGYGYLPPELAQPVLNLKGNHDFGSANLSQHLIRVALSTGAFDRHNAMLRERYRQKRDLMLRVLREEFPPEVQYIEPRGGLYVWVTLPEGVSSSPGSKFFDEAMAHEVLYVPGCFCYAQEPGRVKPDNQLRLCYAYIEEEPMVEGMHRLAEAARACLK</sequence>
<dbReference type="PANTHER" id="PTHR42790">
    <property type="entry name" value="AMINOTRANSFERASE"/>
    <property type="match status" value="1"/>
</dbReference>
<evidence type="ECO:0000256" key="1">
    <source>
        <dbReference type="ARBA" id="ARBA00001933"/>
    </source>
</evidence>
<dbReference type="InterPro" id="IPR015421">
    <property type="entry name" value="PyrdxlP-dep_Trfase_major"/>
</dbReference>
<organism evidence="6 7">
    <name type="scientific">Sumerlaea chitinivorans</name>
    <dbReference type="NCBI Taxonomy" id="2250252"/>
    <lineage>
        <taxon>Bacteria</taxon>
        <taxon>Candidatus Sumerlaeota</taxon>
        <taxon>Candidatus Sumerlaeia</taxon>
        <taxon>Candidatus Sumerlaeales</taxon>
        <taxon>Candidatus Sumerlaeaceae</taxon>
        <taxon>Candidatus Sumerlaea</taxon>
    </lineage>
</organism>
<dbReference type="Gene3D" id="3.90.1150.10">
    <property type="entry name" value="Aspartate Aminotransferase, domain 1"/>
    <property type="match status" value="1"/>
</dbReference>
<dbReference type="InterPro" id="IPR015422">
    <property type="entry name" value="PyrdxlP-dep_Trfase_small"/>
</dbReference>
<dbReference type="InterPro" id="IPR050859">
    <property type="entry name" value="Class-I_PLP-dep_aminotransf"/>
</dbReference>
<dbReference type="PANTHER" id="PTHR42790:SF19">
    <property type="entry name" value="KYNURENINE_ALPHA-AMINOADIPATE AMINOTRANSFERASE, MITOCHONDRIAL"/>
    <property type="match status" value="1"/>
</dbReference>
<dbReference type="Gene3D" id="3.40.640.10">
    <property type="entry name" value="Type I PLP-dependent aspartate aminotransferase-like (Major domain)"/>
    <property type="match status" value="1"/>
</dbReference>
<keyword evidence="2 6" id="KW-0032">Aminotransferase</keyword>
<keyword evidence="4" id="KW-0663">Pyridoxal phosphate</keyword>
<dbReference type="KEGG" id="schv:BRCON_2478"/>
<dbReference type="SUPFAM" id="SSF53383">
    <property type="entry name" value="PLP-dependent transferases"/>
    <property type="match status" value="1"/>
</dbReference>
<evidence type="ECO:0000256" key="2">
    <source>
        <dbReference type="ARBA" id="ARBA00022576"/>
    </source>
</evidence>
<proteinExistence type="predicted"/>
<accession>A0A2Z4YA11</accession>
<evidence type="ECO:0000256" key="3">
    <source>
        <dbReference type="ARBA" id="ARBA00022679"/>
    </source>
</evidence>
<evidence type="ECO:0000313" key="6">
    <source>
        <dbReference type="EMBL" id="AXA37235.1"/>
    </source>
</evidence>
<dbReference type="CDD" id="cd00609">
    <property type="entry name" value="AAT_like"/>
    <property type="match status" value="1"/>
</dbReference>
<dbReference type="EMBL" id="CP030759">
    <property type="protein sequence ID" value="AXA37235.1"/>
    <property type="molecule type" value="Genomic_DNA"/>
</dbReference>
<name>A0A2Z4YA11_SUMC1</name>
<dbReference type="GO" id="GO:1901605">
    <property type="term" value="P:alpha-amino acid metabolic process"/>
    <property type="evidence" value="ECO:0007669"/>
    <property type="project" value="TreeGrafter"/>
</dbReference>
<feature type="domain" description="Aminotransferase class I/classII large" evidence="5">
    <location>
        <begin position="59"/>
        <end position="414"/>
    </location>
</feature>
<reference evidence="6 7" key="1">
    <citation type="submission" date="2018-05" db="EMBL/GenBank/DDBJ databases">
        <title>A metagenomic window into the 2 km-deep terrestrial subsurface aquifer revealed taxonomically and functionally diverse microbial community comprising novel uncultured bacterial lineages.</title>
        <authorList>
            <person name="Kadnikov V.V."/>
            <person name="Mardanov A.V."/>
            <person name="Beletsky A.V."/>
            <person name="Banks D."/>
            <person name="Pimenov N.V."/>
            <person name="Frank Y.A."/>
            <person name="Karnachuk O.V."/>
            <person name="Ravin N.V."/>
        </authorList>
    </citation>
    <scope>NUCLEOTIDE SEQUENCE [LARGE SCALE GENOMIC DNA]</scope>
    <source>
        <strain evidence="6">BY</strain>
    </source>
</reference>
<protein>
    <submittedName>
        <fullName evidence="6">Aromatic-amino-acid aminotransferase</fullName>
    </submittedName>
</protein>
<comment type="cofactor">
    <cofactor evidence="1">
        <name>pyridoxal 5'-phosphate</name>
        <dbReference type="ChEBI" id="CHEBI:597326"/>
    </cofactor>
</comment>
<dbReference type="InterPro" id="IPR015424">
    <property type="entry name" value="PyrdxlP-dep_Trfase"/>
</dbReference>
<dbReference type="GO" id="GO:0008483">
    <property type="term" value="F:transaminase activity"/>
    <property type="evidence" value="ECO:0007669"/>
    <property type="project" value="UniProtKB-KW"/>
</dbReference>
<evidence type="ECO:0000313" key="7">
    <source>
        <dbReference type="Proteomes" id="UP000262583"/>
    </source>
</evidence>
<dbReference type="Proteomes" id="UP000262583">
    <property type="component" value="Chromosome"/>
</dbReference>
<dbReference type="Pfam" id="PF00155">
    <property type="entry name" value="Aminotran_1_2"/>
    <property type="match status" value="1"/>
</dbReference>
<keyword evidence="3 6" id="KW-0808">Transferase</keyword>
<evidence type="ECO:0000256" key="4">
    <source>
        <dbReference type="ARBA" id="ARBA00022898"/>
    </source>
</evidence>
<dbReference type="AlphaFoldDB" id="A0A2Z4YA11"/>
<dbReference type="InterPro" id="IPR004839">
    <property type="entry name" value="Aminotransferase_I/II_large"/>
</dbReference>
<dbReference type="GO" id="GO:0030170">
    <property type="term" value="F:pyridoxal phosphate binding"/>
    <property type="evidence" value="ECO:0007669"/>
    <property type="project" value="InterPro"/>
</dbReference>
<gene>
    <name evidence="6" type="ORF">BRCON_2478</name>
</gene>